<evidence type="ECO:0000256" key="1">
    <source>
        <dbReference type="SAM" id="Phobius"/>
    </source>
</evidence>
<dbReference type="InterPro" id="IPR046007">
    <property type="entry name" value="DUF5963"/>
</dbReference>
<proteinExistence type="predicted"/>
<dbReference type="EMBL" id="LRQI01000012">
    <property type="protein sequence ID" value="KXA40325.1"/>
    <property type="molecule type" value="Genomic_DNA"/>
</dbReference>
<gene>
    <name evidence="2" type="ORF">HMPREF3225_00168</name>
</gene>
<feature type="transmembrane region" description="Helical" evidence="1">
    <location>
        <begin position="12"/>
        <end position="40"/>
    </location>
</feature>
<name>A0ABD4EIV8_STALU</name>
<dbReference type="AlphaFoldDB" id="A0ABD4EIV8"/>
<dbReference type="NCBIfam" id="NF033904">
    <property type="entry name" value="LlsX_fam"/>
    <property type="match status" value="1"/>
</dbReference>
<organism evidence="2 3">
    <name type="scientific">Staphylococcus lugdunensis</name>
    <dbReference type="NCBI Taxonomy" id="28035"/>
    <lineage>
        <taxon>Bacteria</taxon>
        <taxon>Bacillati</taxon>
        <taxon>Bacillota</taxon>
        <taxon>Bacilli</taxon>
        <taxon>Bacillales</taxon>
        <taxon>Staphylococcaceae</taxon>
        <taxon>Staphylococcus</taxon>
    </lineage>
</organism>
<reference evidence="2 3" key="1">
    <citation type="submission" date="2016-01" db="EMBL/GenBank/DDBJ databases">
        <authorList>
            <person name="Mitreva M."/>
            <person name="Pepin K.H."/>
            <person name="Mihindukulasuriya K.A."/>
            <person name="Fulton R."/>
            <person name="Fronick C."/>
            <person name="O'Laughlin M."/>
            <person name="Miner T."/>
            <person name="Herter B."/>
            <person name="Rosa B.A."/>
            <person name="Cordes M."/>
            <person name="Tomlinson C."/>
            <person name="Wollam A."/>
            <person name="Palsikar V.B."/>
            <person name="Mardis E.R."/>
            <person name="Wilson R.K."/>
        </authorList>
    </citation>
    <scope>NUCLEOTIDE SEQUENCE [LARGE SCALE GENOMIC DNA]</scope>
    <source>
        <strain evidence="2 3">MJR7738</strain>
    </source>
</reference>
<evidence type="ECO:0000313" key="2">
    <source>
        <dbReference type="EMBL" id="KXA40325.1"/>
    </source>
</evidence>
<comment type="caution">
    <text evidence="2">The sequence shown here is derived from an EMBL/GenBank/DDBJ whole genome shotgun (WGS) entry which is preliminary data.</text>
</comment>
<dbReference type="Proteomes" id="UP000070063">
    <property type="component" value="Unassembled WGS sequence"/>
</dbReference>
<keyword evidence="1" id="KW-0812">Transmembrane</keyword>
<keyword evidence="1" id="KW-1133">Transmembrane helix</keyword>
<feature type="transmembrane region" description="Helical" evidence="1">
    <location>
        <begin position="70"/>
        <end position="93"/>
    </location>
</feature>
<dbReference type="Pfam" id="PF19388">
    <property type="entry name" value="DUF5963"/>
    <property type="match status" value="1"/>
</dbReference>
<accession>A0ABD4EIV8</accession>
<sequence>MRRIMMLKRQEMRVIIEILAGIVLSAIITAISISIGYFIINKNGYAHFDVNLLGLNLYKIHNHGDSGEPIITNIMFLGVALSILLVIIIELLVATKKRGKKQ</sequence>
<protein>
    <submittedName>
        <fullName evidence="2">Uncharacterized protein</fullName>
    </submittedName>
</protein>
<evidence type="ECO:0000313" key="3">
    <source>
        <dbReference type="Proteomes" id="UP000070063"/>
    </source>
</evidence>
<keyword evidence="1" id="KW-0472">Membrane</keyword>